<evidence type="ECO:0000313" key="2">
    <source>
        <dbReference type="Proteomes" id="UP000006735"/>
    </source>
</evidence>
<proteinExistence type="predicted"/>
<keyword evidence="2" id="KW-1185">Reference proteome</keyword>
<evidence type="ECO:0000313" key="1">
    <source>
        <dbReference type="EMBL" id="AAW77430.1"/>
    </source>
</evidence>
<dbReference type="AlphaFoldDB" id="Q5GV43"/>
<protein>
    <submittedName>
        <fullName evidence="1">ISXo8 transposase</fullName>
    </submittedName>
</protein>
<dbReference type="KEGG" id="xoo:XOO4176"/>
<name>Q5GV43_XANOR</name>
<dbReference type="STRING" id="291331.XOO4176"/>
<dbReference type="Proteomes" id="UP000006735">
    <property type="component" value="Chromosome"/>
</dbReference>
<organism evidence="1 2">
    <name type="scientific">Xanthomonas oryzae pv. oryzae (strain KACC10331 / KXO85)</name>
    <dbReference type="NCBI Taxonomy" id="291331"/>
    <lineage>
        <taxon>Bacteria</taxon>
        <taxon>Pseudomonadati</taxon>
        <taxon>Pseudomonadota</taxon>
        <taxon>Gammaproteobacteria</taxon>
        <taxon>Lysobacterales</taxon>
        <taxon>Lysobacteraceae</taxon>
        <taxon>Xanthomonas</taxon>
    </lineage>
</organism>
<dbReference type="EMBL" id="AE013598">
    <property type="protein sequence ID" value="AAW77430.1"/>
    <property type="molecule type" value="Genomic_DNA"/>
</dbReference>
<dbReference type="HOGENOM" id="CLU_3031420_0_0_6"/>
<accession>Q5GV43</accession>
<reference evidence="1 2" key="1">
    <citation type="journal article" date="2005" name="Nucleic Acids Res.">
        <title>The genome sequence of Xanthomonas oryzae pathovar oryzae KACC10331, the bacterial blight pathogen of rice.</title>
        <authorList>
            <person name="Lee B.M."/>
            <person name="Park Y.J."/>
            <person name="Park D.S."/>
            <person name="Kang H.W."/>
            <person name="Kim J.G."/>
            <person name="Song E.S."/>
            <person name="Park I.C."/>
            <person name="Yoon U.H."/>
            <person name="Hahn J.H."/>
            <person name="Koo B.S."/>
            <person name="Lee G.B."/>
            <person name="Kim H."/>
            <person name="Park H.S."/>
            <person name="Yoon K.O."/>
            <person name="Kim J.H."/>
            <person name="Jung C.H."/>
            <person name="Koh N.H."/>
            <person name="Seo J.S."/>
            <person name="Go S.J."/>
        </authorList>
    </citation>
    <scope>NUCLEOTIDE SEQUENCE [LARGE SCALE GENOMIC DNA]</scope>
    <source>
        <strain evidence="2">KACC10331 / KXO85</strain>
    </source>
</reference>
<gene>
    <name evidence="1" type="ordered locus">XOO4176</name>
</gene>
<sequence length="55" mass="6437">MRVRAAHNRQAHDEQWLLIEWPPGESEPRHYWFSTRHKANAGQDTGCHGTRPMAD</sequence>